<gene>
    <name evidence="1" type="ORF">KC01_LOCUS12778</name>
</gene>
<dbReference type="EMBL" id="OZ035837">
    <property type="protein sequence ID" value="CAL1582101.1"/>
    <property type="molecule type" value="Genomic_DNA"/>
</dbReference>
<proteinExistence type="predicted"/>
<protein>
    <submittedName>
        <fullName evidence="1">Uncharacterized protein</fullName>
    </submittedName>
</protein>
<keyword evidence="2" id="KW-1185">Reference proteome</keyword>
<evidence type="ECO:0000313" key="2">
    <source>
        <dbReference type="Proteomes" id="UP001497482"/>
    </source>
</evidence>
<dbReference type="Proteomes" id="UP001497482">
    <property type="component" value="Chromosome 15"/>
</dbReference>
<reference evidence="1 2" key="1">
    <citation type="submission" date="2024-04" db="EMBL/GenBank/DDBJ databases">
        <authorList>
            <person name="Waldvogel A.-M."/>
            <person name="Schoenle A."/>
        </authorList>
    </citation>
    <scope>NUCLEOTIDE SEQUENCE [LARGE SCALE GENOMIC DNA]</scope>
</reference>
<organism evidence="1 2">
    <name type="scientific">Knipowitschia caucasica</name>
    <name type="common">Caucasian dwarf goby</name>
    <name type="synonym">Pomatoschistus caucasicus</name>
    <dbReference type="NCBI Taxonomy" id="637954"/>
    <lineage>
        <taxon>Eukaryota</taxon>
        <taxon>Metazoa</taxon>
        <taxon>Chordata</taxon>
        <taxon>Craniata</taxon>
        <taxon>Vertebrata</taxon>
        <taxon>Euteleostomi</taxon>
        <taxon>Actinopterygii</taxon>
        <taxon>Neopterygii</taxon>
        <taxon>Teleostei</taxon>
        <taxon>Neoteleostei</taxon>
        <taxon>Acanthomorphata</taxon>
        <taxon>Gobiaria</taxon>
        <taxon>Gobiiformes</taxon>
        <taxon>Gobioidei</taxon>
        <taxon>Gobiidae</taxon>
        <taxon>Gobiinae</taxon>
        <taxon>Knipowitschia</taxon>
    </lineage>
</organism>
<evidence type="ECO:0000313" key="1">
    <source>
        <dbReference type="EMBL" id="CAL1582101.1"/>
    </source>
</evidence>
<accession>A0AAV2K0Z3</accession>
<dbReference type="AlphaFoldDB" id="A0AAV2K0Z3"/>
<sequence length="83" mass="9119">MTKPGCSIESLSSVCALELRAVDADTTPPESGTPCSLWRSSQMWRDRSFSSILRTETPRTRGSARLLPIKGFSGPTCHFKTDD</sequence>
<name>A0AAV2K0Z3_KNICA</name>